<dbReference type="InterPro" id="IPR025563">
    <property type="entry name" value="DUF4286"/>
</dbReference>
<proteinExistence type="predicted"/>
<evidence type="ECO:0000313" key="1">
    <source>
        <dbReference type="EMBL" id="MBK0383180.1"/>
    </source>
</evidence>
<sequence length="99" mass="11517">MIIYNVTSIVEENIKDDFLAYMQEIHIPEVMATGKFTTSNLYRLTEPVNEGTTFCAQYIAEDPEDLKDYRENYAPKLQQDVQQKFGDQVVSFRSVLEKI</sequence>
<accession>A0ABS1BJV9</accession>
<dbReference type="Proteomes" id="UP000660024">
    <property type="component" value="Unassembled WGS sequence"/>
</dbReference>
<evidence type="ECO:0000313" key="2">
    <source>
        <dbReference type="Proteomes" id="UP000660024"/>
    </source>
</evidence>
<protein>
    <submittedName>
        <fullName evidence="1">DUF4286 family protein</fullName>
    </submittedName>
</protein>
<reference evidence="1 2" key="1">
    <citation type="submission" date="2020-12" db="EMBL/GenBank/DDBJ databases">
        <title>Bacterial novel species Pedobacter sp. SD-b isolated from soil.</title>
        <authorList>
            <person name="Jung H.-Y."/>
        </authorList>
    </citation>
    <scope>NUCLEOTIDE SEQUENCE [LARGE SCALE GENOMIC DNA]</scope>
    <source>
        <strain evidence="1 2">SD-b</strain>
    </source>
</reference>
<dbReference type="RefSeq" id="WP_200585994.1">
    <property type="nucleotide sequence ID" value="NZ_JAEHFY010000012.1"/>
</dbReference>
<gene>
    <name evidence="1" type="ORF">I5M32_09440</name>
</gene>
<name>A0ABS1BJV9_9SPHI</name>
<dbReference type="EMBL" id="JAEHFY010000012">
    <property type="protein sequence ID" value="MBK0383180.1"/>
    <property type="molecule type" value="Genomic_DNA"/>
</dbReference>
<organism evidence="1 2">
    <name type="scientific">Pedobacter segetis</name>
    <dbReference type="NCBI Taxonomy" id="2793069"/>
    <lineage>
        <taxon>Bacteria</taxon>
        <taxon>Pseudomonadati</taxon>
        <taxon>Bacteroidota</taxon>
        <taxon>Sphingobacteriia</taxon>
        <taxon>Sphingobacteriales</taxon>
        <taxon>Sphingobacteriaceae</taxon>
        <taxon>Pedobacter</taxon>
    </lineage>
</organism>
<dbReference type="Pfam" id="PF14114">
    <property type="entry name" value="DUF4286"/>
    <property type="match status" value="1"/>
</dbReference>
<keyword evidence="2" id="KW-1185">Reference proteome</keyword>
<comment type="caution">
    <text evidence="1">The sequence shown here is derived from an EMBL/GenBank/DDBJ whole genome shotgun (WGS) entry which is preliminary data.</text>
</comment>